<dbReference type="PROSITE" id="PS51165">
    <property type="entry name" value="THUMP"/>
    <property type="match status" value="1"/>
</dbReference>
<dbReference type="GO" id="GO:0052837">
    <property type="term" value="P:thiazole biosynthetic process"/>
    <property type="evidence" value="ECO:0007669"/>
    <property type="project" value="TreeGrafter"/>
</dbReference>
<organism evidence="21 22">
    <name type="scientific">Monoglobus pectinilyticus</name>
    <dbReference type="NCBI Taxonomy" id="1981510"/>
    <lineage>
        <taxon>Bacteria</taxon>
        <taxon>Bacillati</taxon>
        <taxon>Bacillota</taxon>
        <taxon>Clostridia</taxon>
        <taxon>Monoglobales</taxon>
        <taxon>Monoglobaceae</taxon>
        <taxon>Monoglobus</taxon>
    </lineage>
</organism>
<dbReference type="InterPro" id="IPR003720">
    <property type="entry name" value="tRNA_STrfase"/>
</dbReference>
<evidence type="ECO:0000256" key="9">
    <source>
        <dbReference type="ARBA" id="ARBA00022977"/>
    </source>
</evidence>
<dbReference type="GO" id="GO:0004810">
    <property type="term" value="F:CCA tRNA nucleotidyltransferase activity"/>
    <property type="evidence" value="ECO:0007669"/>
    <property type="project" value="InterPro"/>
</dbReference>
<dbReference type="InterPro" id="IPR014729">
    <property type="entry name" value="Rossmann-like_a/b/a_fold"/>
</dbReference>
<dbReference type="InterPro" id="IPR054173">
    <property type="entry name" value="ThiI_fer"/>
</dbReference>
<gene>
    <name evidence="19" type="primary">thiI</name>
    <name evidence="21" type="ORF">B9O19_01401</name>
</gene>
<comment type="catalytic activity">
    <reaction evidence="11 19">
        <text>[ThiS sulfur-carrier protein]-C-terminal Gly-Gly-AMP + S-sulfanyl-L-cysteinyl-[cysteine desulfurase] + AH2 = [ThiS sulfur-carrier protein]-C-terminal-Gly-aminoethanethioate + L-cysteinyl-[cysteine desulfurase] + A + AMP + 2 H(+)</text>
        <dbReference type="Rhea" id="RHEA:43340"/>
        <dbReference type="Rhea" id="RHEA-COMP:12157"/>
        <dbReference type="Rhea" id="RHEA-COMP:12158"/>
        <dbReference type="Rhea" id="RHEA-COMP:12910"/>
        <dbReference type="Rhea" id="RHEA-COMP:19908"/>
        <dbReference type="ChEBI" id="CHEBI:13193"/>
        <dbReference type="ChEBI" id="CHEBI:15378"/>
        <dbReference type="ChEBI" id="CHEBI:17499"/>
        <dbReference type="ChEBI" id="CHEBI:29950"/>
        <dbReference type="ChEBI" id="CHEBI:61963"/>
        <dbReference type="ChEBI" id="CHEBI:90618"/>
        <dbReference type="ChEBI" id="CHEBI:232372"/>
        <dbReference type="ChEBI" id="CHEBI:456215"/>
    </reaction>
</comment>
<dbReference type="Proteomes" id="UP000235589">
    <property type="component" value="Chromosome"/>
</dbReference>
<dbReference type="GO" id="GO:0002937">
    <property type="term" value="P:tRNA 4-thiouridine biosynthesis"/>
    <property type="evidence" value="ECO:0007669"/>
    <property type="project" value="TreeGrafter"/>
</dbReference>
<evidence type="ECO:0000256" key="6">
    <source>
        <dbReference type="ARBA" id="ARBA00022741"/>
    </source>
</evidence>
<dbReference type="OrthoDB" id="9773948at2"/>
<dbReference type="InterPro" id="IPR049962">
    <property type="entry name" value="THUMP_ThiI"/>
</dbReference>
<feature type="binding site" evidence="19">
    <location>
        <position position="298"/>
    </location>
    <ligand>
        <name>ATP</name>
        <dbReference type="ChEBI" id="CHEBI:30616"/>
    </ligand>
</feature>
<proteinExistence type="inferred from homology"/>
<feature type="binding site" evidence="19">
    <location>
        <position position="289"/>
    </location>
    <ligand>
        <name>ATP</name>
        <dbReference type="ChEBI" id="CHEBI:30616"/>
    </ligand>
</feature>
<feature type="binding site" evidence="19">
    <location>
        <begin position="210"/>
        <end position="211"/>
    </location>
    <ligand>
        <name>ATP</name>
        <dbReference type="ChEBI" id="CHEBI:30616"/>
    </ligand>
</feature>
<evidence type="ECO:0000256" key="16">
    <source>
        <dbReference type="ARBA" id="ARBA00075337"/>
    </source>
</evidence>
<evidence type="ECO:0000256" key="17">
    <source>
        <dbReference type="ARBA" id="ARBA00077849"/>
    </source>
</evidence>
<dbReference type="PANTHER" id="PTHR43209:SF1">
    <property type="entry name" value="TRNA SULFURTRANSFERASE"/>
    <property type="match status" value="1"/>
</dbReference>
<evidence type="ECO:0000256" key="10">
    <source>
        <dbReference type="ARBA" id="ARBA00050570"/>
    </source>
</evidence>
<comment type="subcellular location">
    <subcellularLocation>
        <location evidence="1 19">Cytoplasm</location>
    </subcellularLocation>
</comment>
<dbReference type="RefSeq" id="WP_102365760.1">
    <property type="nucleotide sequence ID" value="NZ_CP020991.1"/>
</dbReference>
<evidence type="ECO:0000256" key="5">
    <source>
        <dbReference type="ARBA" id="ARBA00022679"/>
    </source>
</evidence>
<evidence type="ECO:0000256" key="2">
    <source>
        <dbReference type="ARBA" id="ARBA00004948"/>
    </source>
</evidence>
<evidence type="ECO:0000256" key="7">
    <source>
        <dbReference type="ARBA" id="ARBA00022840"/>
    </source>
</evidence>
<evidence type="ECO:0000256" key="14">
    <source>
        <dbReference type="ARBA" id="ARBA00066827"/>
    </source>
</evidence>
<dbReference type="InterPro" id="IPR050102">
    <property type="entry name" value="tRNA_sulfurtransferase_ThiI"/>
</dbReference>
<dbReference type="GeneID" id="98062801"/>
<dbReference type="GO" id="GO:0005829">
    <property type="term" value="C:cytosol"/>
    <property type="evidence" value="ECO:0007669"/>
    <property type="project" value="TreeGrafter"/>
</dbReference>
<evidence type="ECO:0000256" key="13">
    <source>
        <dbReference type="ARBA" id="ARBA00061472"/>
    </source>
</evidence>
<evidence type="ECO:0000256" key="19">
    <source>
        <dbReference type="HAMAP-Rule" id="MF_00021"/>
    </source>
</evidence>
<evidence type="ECO:0000256" key="18">
    <source>
        <dbReference type="ARBA" id="ARBA00080570"/>
    </source>
</evidence>
<feature type="binding site" evidence="19">
    <location>
        <begin position="185"/>
        <end position="186"/>
    </location>
    <ligand>
        <name>ATP</name>
        <dbReference type="ChEBI" id="CHEBI:30616"/>
    </ligand>
</feature>
<feature type="domain" description="THUMP" evidence="20">
    <location>
        <begin position="63"/>
        <end position="167"/>
    </location>
</feature>
<dbReference type="EMBL" id="CP020991">
    <property type="protein sequence ID" value="AUO19562.1"/>
    <property type="molecule type" value="Genomic_DNA"/>
</dbReference>
<dbReference type="AlphaFoldDB" id="A0A2K9P2R5"/>
<dbReference type="HAMAP" id="MF_00021">
    <property type="entry name" value="ThiI"/>
    <property type="match status" value="1"/>
</dbReference>
<evidence type="ECO:0000256" key="1">
    <source>
        <dbReference type="ARBA" id="ARBA00004496"/>
    </source>
</evidence>
<feature type="binding site" evidence="19">
    <location>
        <position position="267"/>
    </location>
    <ligand>
        <name>ATP</name>
        <dbReference type="ChEBI" id="CHEBI:30616"/>
    </ligand>
</feature>
<keyword evidence="5 19" id="KW-0808">Transferase</keyword>
<dbReference type="FunFam" id="3.40.50.620:FF:000053">
    <property type="entry name" value="Probable tRNA sulfurtransferase"/>
    <property type="match status" value="1"/>
</dbReference>
<evidence type="ECO:0000313" key="21">
    <source>
        <dbReference type="EMBL" id="AUO19562.1"/>
    </source>
</evidence>
<dbReference type="InterPro" id="IPR004114">
    <property type="entry name" value="THUMP_dom"/>
</dbReference>
<evidence type="ECO:0000256" key="15">
    <source>
        <dbReference type="ARBA" id="ARBA00071867"/>
    </source>
</evidence>
<dbReference type="CDD" id="cd01712">
    <property type="entry name" value="PPase_ThiI"/>
    <property type="match status" value="1"/>
</dbReference>
<keyword evidence="7 19" id="KW-0067">ATP-binding</keyword>
<dbReference type="GO" id="GO:0009228">
    <property type="term" value="P:thiamine biosynthetic process"/>
    <property type="evidence" value="ECO:0007669"/>
    <property type="project" value="UniProtKB-KW"/>
</dbReference>
<dbReference type="InterPro" id="IPR020536">
    <property type="entry name" value="ThiI_AANH"/>
</dbReference>
<dbReference type="NCBIfam" id="TIGR00342">
    <property type="entry name" value="tRNA uracil 4-sulfurtransferase ThiI"/>
    <property type="match status" value="1"/>
</dbReference>
<keyword evidence="4 19" id="KW-0820">tRNA-binding</keyword>
<comment type="pathway">
    <text evidence="2 19">Cofactor biosynthesis; thiamine diphosphate biosynthesis.</text>
</comment>
<keyword evidence="22" id="KW-1185">Reference proteome</keyword>
<reference evidence="21 22" key="1">
    <citation type="submission" date="2017-04" db="EMBL/GenBank/DDBJ databases">
        <title>Monoglobus pectinilyticus 14 draft genome.</title>
        <authorList>
            <person name="Kim C."/>
            <person name="Rosendale D.I."/>
            <person name="Kelly W.J."/>
            <person name="Tannock G.W."/>
            <person name="Patchett M.L."/>
            <person name="Jordens J.Z."/>
        </authorList>
    </citation>
    <scope>NUCLEOTIDE SEQUENCE [LARGE SCALE GENOMIC DNA]</scope>
    <source>
        <strain evidence="21 22">14</strain>
    </source>
</reference>
<dbReference type="GO" id="GO:0000049">
    <property type="term" value="F:tRNA binding"/>
    <property type="evidence" value="ECO:0007669"/>
    <property type="project" value="UniProtKB-UniRule"/>
</dbReference>
<evidence type="ECO:0000256" key="11">
    <source>
        <dbReference type="ARBA" id="ARBA00052330"/>
    </source>
</evidence>
<dbReference type="UniPathway" id="UPA00060"/>
<keyword evidence="8 19" id="KW-0694">RNA-binding</keyword>
<dbReference type="SUPFAM" id="SSF52402">
    <property type="entry name" value="Adenine nucleotide alpha hydrolases-like"/>
    <property type="match status" value="1"/>
</dbReference>
<dbReference type="KEGG" id="mpec:B9O19_01401"/>
<comment type="similarity">
    <text evidence="13 19">Belongs to the ThiI family.</text>
</comment>
<dbReference type="SMART" id="SM00981">
    <property type="entry name" value="THUMP"/>
    <property type="match status" value="1"/>
</dbReference>
<dbReference type="GO" id="GO:0005524">
    <property type="term" value="F:ATP binding"/>
    <property type="evidence" value="ECO:0007669"/>
    <property type="project" value="UniProtKB-UniRule"/>
</dbReference>
<keyword evidence="6 19" id="KW-0547">Nucleotide-binding</keyword>
<name>A0A2K9P2R5_9FIRM</name>
<keyword evidence="3 19" id="KW-0963">Cytoplasm</keyword>
<dbReference type="PANTHER" id="PTHR43209">
    <property type="entry name" value="TRNA SULFURTRANSFERASE"/>
    <property type="match status" value="1"/>
</dbReference>
<dbReference type="Pfam" id="PF22025">
    <property type="entry name" value="ThiI_fer"/>
    <property type="match status" value="1"/>
</dbReference>
<dbReference type="Gene3D" id="3.30.2130.30">
    <property type="match status" value="1"/>
</dbReference>
<evidence type="ECO:0000259" key="20">
    <source>
        <dbReference type="PROSITE" id="PS51165"/>
    </source>
</evidence>
<evidence type="ECO:0000256" key="3">
    <source>
        <dbReference type="ARBA" id="ARBA00022490"/>
    </source>
</evidence>
<dbReference type="Pfam" id="PF02568">
    <property type="entry name" value="ThiI"/>
    <property type="match status" value="1"/>
</dbReference>
<dbReference type="SUPFAM" id="SSF143437">
    <property type="entry name" value="THUMP domain-like"/>
    <property type="match status" value="1"/>
</dbReference>
<dbReference type="EC" id="2.8.1.4" evidence="14 19"/>
<keyword evidence="9 19" id="KW-0784">Thiamine biosynthesis</keyword>
<dbReference type="Gene3D" id="3.40.50.620">
    <property type="entry name" value="HUPs"/>
    <property type="match status" value="1"/>
</dbReference>
<protein>
    <recommendedName>
        <fullName evidence="15 19">Probable tRNA sulfurtransferase</fullName>
        <ecNumber evidence="14 19">2.8.1.4</ecNumber>
    </recommendedName>
    <alternativeName>
        <fullName evidence="16 19">Sulfur carrier protein ThiS sulfurtransferase</fullName>
    </alternativeName>
    <alternativeName>
        <fullName evidence="17 19">Thiamine biosynthesis protein ThiI</fullName>
    </alternativeName>
    <alternativeName>
        <fullName evidence="18 19">tRNA 4-thiouridine synthase</fullName>
    </alternativeName>
</protein>
<evidence type="ECO:0000256" key="12">
    <source>
        <dbReference type="ARBA" id="ARBA00058382"/>
    </source>
</evidence>
<dbReference type="CDD" id="cd11716">
    <property type="entry name" value="THUMP_ThiI"/>
    <property type="match status" value="1"/>
</dbReference>
<dbReference type="Pfam" id="PF02926">
    <property type="entry name" value="THUMP"/>
    <property type="match status" value="1"/>
</dbReference>
<dbReference type="InterPro" id="IPR049961">
    <property type="entry name" value="ThiI_N"/>
</dbReference>
<accession>A0A2K9P2R5</accession>
<dbReference type="GO" id="GO:0009229">
    <property type="term" value="P:thiamine diphosphate biosynthetic process"/>
    <property type="evidence" value="ECO:0007669"/>
    <property type="project" value="UniProtKB-UniRule"/>
</dbReference>
<dbReference type="GO" id="GO:0140741">
    <property type="term" value="F:tRNA-uracil-4 sulfurtransferase activity"/>
    <property type="evidence" value="ECO:0007669"/>
    <property type="project" value="UniProtKB-EC"/>
</dbReference>
<evidence type="ECO:0000313" key="22">
    <source>
        <dbReference type="Proteomes" id="UP000235589"/>
    </source>
</evidence>
<evidence type="ECO:0000256" key="8">
    <source>
        <dbReference type="ARBA" id="ARBA00022884"/>
    </source>
</evidence>
<comment type="catalytic activity">
    <reaction evidence="10 19">
        <text>[ThiI sulfur-carrier protein]-S-sulfanyl-L-cysteine + a uridine in tRNA + 2 reduced [2Fe-2S]-[ferredoxin] + ATP + H(+) = [ThiI sulfur-carrier protein]-L-cysteine + a 4-thiouridine in tRNA + 2 oxidized [2Fe-2S]-[ferredoxin] + AMP + diphosphate</text>
        <dbReference type="Rhea" id="RHEA:24176"/>
        <dbReference type="Rhea" id="RHEA-COMP:10000"/>
        <dbReference type="Rhea" id="RHEA-COMP:10001"/>
        <dbReference type="Rhea" id="RHEA-COMP:13337"/>
        <dbReference type="Rhea" id="RHEA-COMP:13338"/>
        <dbReference type="Rhea" id="RHEA-COMP:13339"/>
        <dbReference type="Rhea" id="RHEA-COMP:13340"/>
        <dbReference type="ChEBI" id="CHEBI:15378"/>
        <dbReference type="ChEBI" id="CHEBI:29950"/>
        <dbReference type="ChEBI" id="CHEBI:30616"/>
        <dbReference type="ChEBI" id="CHEBI:33019"/>
        <dbReference type="ChEBI" id="CHEBI:33737"/>
        <dbReference type="ChEBI" id="CHEBI:33738"/>
        <dbReference type="ChEBI" id="CHEBI:61963"/>
        <dbReference type="ChEBI" id="CHEBI:65315"/>
        <dbReference type="ChEBI" id="CHEBI:136798"/>
        <dbReference type="ChEBI" id="CHEBI:456215"/>
        <dbReference type="EC" id="2.8.1.4"/>
    </reaction>
</comment>
<comment type="function">
    <text evidence="12 19">Catalyzes the ATP-dependent transfer of a sulfur to tRNA to produce 4-thiouridine in position 8 of tRNAs, which functions as a near-UV photosensor. Also catalyzes the transfer of sulfur to the sulfur carrier protein ThiS, forming ThiS-thiocarboxylate. This is a step in the synthesis of thiazole, in the thiamine biosynthesis pathway. The sulfur is donated as persulfide by IscS.</text>
</comment>
<sequence>MQKIDLILLKYGEIALKGLNRPLFEQKLIDNIASATAPIGKFSIKRAQSTIYVEPLEDGIDMMETIKRLQKVFGVVNICPAVRCEKNMDSINKTAVECMKSIDCAGKTFKVESKREDKKFPLNSPQISREVGGEILKNVKDLKVDVHNPDITVQVEIRGDAYVFAEKFSGAGGMPVGSSGRAALLLSGGIDSPVAGYMIAKRGVTLDAVYFHSPPYTSERAKDKVVDLAKIVAQYSRGIKLYVVPFTDIQLDIIEKCPKNYLTVIMRRIMMRIAEKIALSNGAQALITGESIGQVASQTMEALYCTNSAVNLPVFRPCIGMDKEEIVKISKQIDAYETSIQPYEDCCTIFVPKHPKTKPKLDEIAEAEKNLSDIEFMINEAIEGAEVLYIN</sequence>
<evidence type="ECO:0000256" key="4">
    <source>
        <dbReference type="ARBA" id="ARBA00022555"/>
    </source>
</evidence>